<keyword evidence="3" id="KW-1185">Reference proteome</keyword>
<evidence type="ECO:0000313" key="3">
    <source>
        <dbReference type="Proteomes" id="UP001516472"/>
    </source>
</evidence>
<gene>
    <name evidence="2" type="ORF">G4177_10900</name>
</gene>
<sequence>MANGIYSSFFYADDKDLYDLLSPAHQKVSSPRLLEIARIRGIWLSSEDSREDLVRQVSLLSHDLHQLNQVLDLAESTERIEKSSTATITSASARQDILAAAEIVKAKCADVGEACEIRATGNNTVILKVRYPDFDPTKTRLRQRRDREVEIEIENRAGELCVRYTGNEKAKQILEELKDALPNNTPTPTSIREISLSGIKDPATRTQFFIDLFNSLDDWRLVDVSNVKIERIPPRERNEAASEETSDTRFSSAEKTMAGVVKRISLRGEGLIYSEEYRRLCDAGFFISRAVWQLDEKKPDGRRVEFEAGFNQPDEATDFRYTVRSLHERKKDGEFKSTRSILLDIDRKDLLRKLEASANTVFTKITSKSIGSSSSPSPPLEEPTPASTEGHPDVPKVPPAPATKARKTKPKTYRATPGED</sequence>
<dbReference type="Proteomes" id="UP001516472">
    <property type="component" value="Unassembled WGS sequence"/>
</dbReference>
<dbReference type="RefSeq" id="WP_193348044.1">
    <property type="nucleotide sequence ID" value="NZ_CBCSIP010000066.1"/>
</dbReference>
<evidence type="ECO:0000313" key="2">
    <source>
        <dbReference type="EMBL" id="MBE4748671.1"/>
    </source>
</evidence>
<name>A0ABR9PLB5_9BACT</name>
<reference evidence="2 3" key="1">
    <citation type="submission" date="2020-02" db="EMBL/GenBank/DDBJ databases">
        <authorList>
            <person name="Babadi Z.K."/>
            <person name="Risdian C."/>
            <person name="Ebrahimipour G.H."/>
            <person name="Wink J."/>
        </authorList>
    </citation>
    <scope>NUCLEOTIDE SEQUENCE [LARGE SCALE GENOMIC DNA]</scope>
    <source>
        <strain evidence="2 3">ZKHCc1 1396</strain>
    </source>
</reference>
<proteinExistence type="predicted"/>
<dbReference type="EMBL" id="JAAIYO010000002">
    <property type="protein sequence ID" value="MBE4748671.1"/>
    <property type="molecule type" value="Genomic_DNA"/>
</dbReference>
<evidence type="ECO:0000256" key="1">
    <source>
        <dbReference type="SAM" id="MobiDB-lite"/>
    </source>
</evidence>
<protein>
    <submittedName>
        <fullName evidence="2">Uncharacterized protein</fullName>
    </submittedName>
</protein>
<organism evidence="2 3">
    <name type="scientific">Corallococcus soli</name>
    <dbReference type="NCBI Taxonomy" id="2710757"/>
    <lineage>
        <taxon>Bacteria</taxon>
        <taxon>Pseudomonadati</taxon>
        <taxon>Myxococcota</taxon>
        <taxon>Myxococcia</taxon>
        <taxon>Myxococcales</taxon>
        <taxon>Cystobacterineae</taxon>
        <taxon>Myxococcaceae</taxon>
        <taxon>Corallococcus</taxon>
    </lineage>
</organism>
<accession>A0ABR9PLB5</accession>
<comment type="caution">
    <text evidence="2">The sequence shown here is derived from an EMBL/GenBank/DDBJ whole genome shotgun (WGS) entry which is preliminary data.</text>
</comment>
<feature type="region of interest" description="Disordered" evidence="1">
    <location>
        <begin position="368"/>
        <end position="420"/>
    </location>
</feature>